<proteinExistence type="predicted"/>
<gene>
    <name evidence="1" type="ORF">DFR75_112128</name>
</gene>
<comment type="caution">
    <text evidence="1">The sequence shown here is derived from an EMBL/GenBank/DDBJ whole genome shotgun (WGS) entry which is preliminary data.</text>
</comment>
<evidence type="ECO:0000313" key="2">
    <source>
        <dbReference type="Proteomes" id="UP000295087"/>
    </source>
</evidence>
<dbReference type="AlphaFoldDB" id="A0A4R6NZ06"/>
<organism evidence="1 2">
    <name type="scientific">Nocardia ignorata</name>
    <dbReference type="NCBI Taxonomy" id="145285"/>
    <lineage>
        <taxon>Bacteria</taxon>
        <taxon>Bacillati</taxon>
        <taxon>Actinomycetota</taxon>
        <taxon>Actinomycetes</taxon>
        <taxon>Mycobacteriales</taxon>
        <taxon>Nocardiaceae</taxon>
        <taxon>Nocardia</taxon>
    </lineage>
</organism>
<accession>A0A4R6NZ06</accession>
<keyword evidence="2" id="KW-1185">Reference proteome</keyword>
<reference evidence="1 2" key="1">
    <citation type="submission" date="2019-03" db="EMBL/GenBank/DDBJ databases">
        <title>Genomic Encyclopedia of Type Strains, Phase IV (KMG-IV): sequencing the most valuable type-strain genomes for metagenomic binning, comparative biology and taxonomic classification.</title>
        <authorList>
            <person name="Goeker M."/>
        </authorList>
    </citation>
    <scope>NUCLEOTIDE SEQUENCE [LARGE SCALE GENOMIC DNA]</scope>
    <source>
        <strain evidence="1 2">DSM 44496</strain>
    </source>
</reference>
<dbReference type="Proteomes" id="UP000295087">
    <property type="component" value="Unassembled WGS sequence"/>
</dbReference>
<name>A0A4R6NZ06_NOCIG</name>
<evidence type="ECO:0000313" key="1">
    <source>
        <dbReference type="EMBL" id="TDP29859.1"/>
    </source>
</evidence>
<sequence length="54" mass="6413">MAVDKYMREFERDLGPLSAEQRNMITRKLLDIVMLADHIERKEAGLPTRPMLRR</sequence>
<dbReference type="EMBL" id="SNXK01000012">
    <property type="protein sequence ID" value="TDP29859.1"/>
    <property type="molecule type" value="Genomic_DNA"/>
</dbReference>
<protein>
    <submittedName>
        <fullName evidence="1">Uncharacterized protein</fullName>
    </submittedName>
</protein>